<comment type="caution">
    <text evidence="5">The sequence shown here is derived from an EMBL/GenBank/DDBJ whole genome shotgun (WGS) entry which is preliminary data.</text>
</comment>
<dbReference type="RefSeq" id="WP_301230557.1">
    <property type="nucleotide sequence ID" value="NZ_JAROCF010000001.1"/>
</dbReference>
<dbReference type="Gene3D" id="3.90.1510.10">
    <property type="entry name" value="Glycerate kinase, domain 2"/>
    <property type="match status" value="1"/>
</dbReference>
<dbReference type="NCBIfam" id="TIGR00045">
    <property type="entry name" value="glycerate kinase"/>
    <property type="match status" value="1"/>
</dbReference>
<dbReference type="EMBL" id="JAROCF010000001">
    <property type="protein sequence ID" value="MDN4613216.1"/>
    <property type="molecule type" value="Genomic_DNA"/>
</dbReference>
<keyword evidence="3 4" id="KW-0418">Kinase</keyword>
<dbReference type="PIRSF" id="PIRSF006078">
    <property type="entry name" value="GlxK"/>
    <property type="match status" value="1"/>
</dbReference>
<protein>
    <submittedName>
        <fullName evidence="5">Glycerate kinase</fullName>
        <ecNumber evidence="5">2.7.1.31</ecNumber>
    </submittedName>
</protein>
<dbReference type="PANTHER" id="PTHR21599:SF0">
    <property type="entry name" value="GLYCERATE KINASE"/>
    <property type="match status" value="1"/>
</dbReference>
<dbReference type="InterPro" id="IPR018197">
    <property type="entry name" value="Glycerate_kinase_RE-like"/>
</dbReference>
<dbReference type="PANTHER" id="PTHR21599">
    <property type="entry name" value="GLYCERATE KINASE"/>
    <property type="match status" value="1"/>
</dbReference>
<dbReference type="InterPro" id="IPR004381">
    <property type="entry name" value="Glycerate_kinase"/>
</dbReference>
<evidence type="ECO:0000256" key="4">
    <source>
        <dbReference type="PIRNR" id="PIRNR006078"/>
    </source>
</evidence>
<dbReference type="Proteomes" id="UP001174208">
    <property type="component" value="Unassembled WGS sequence"/>
</dbReference>
<dbReference type="SUPFAM" id="SSF110738">
    <property type="entry name" value="Glycerate kinase I"/>
    <property type="match status" value="1"/>
</dbReference>
<name>A0ABT8K8R9_9MICO</name>
<accession>A0ABT8K8R9</accession>
<dbReference type="Gene3D" id="3.40.50.10350">
    <property type="entry name" value="Glycerate kinase, domain 1"/>
    <property type="match status" value="1"/>
</dbReference>
<evidence type="ECO:0000256" key="2">
    <source>
        <dbReference type="ARBA" id="ARBA00022679"/>
    </source>
</evidence>
<evidence type="ECO:0000313" key="6">
    <source>
        <dbReference type="Proteomes" id="UP001174208"/>
    </source>
</evidence>
<gene>
    <name evidence="5" type="ORF">P5G50_02020</name>
</gene>
<reference evidence="5" key="1">
    <citation type="submission" date="2023-06" db="EMBL/GenBank/DDBJ databases">
        <title>MT1 and MT2 Draft Genomes of Novel Species.</title>
        <authorList>
            <person name="Venkateswaran K."/>
        </authorList>
    </citation>
    <scope>NUCLEOTIDE SEQUENCE</scope>
    <source>
        <strain evidence="5">F6_8S_P_1B</strain>
    </source>
</reference>
<dbReference type="GO" id="GO:0008887">
    <property type="term" value="F:glycerate kinase activity"/>
    <property type="evidence" value="ECO:0007669"/>
    <property type="project" value="UniProtKB-EC"/>
</dbReference>
<proteinExistence type="inferred from homology"/>
<evidence type="ECO:0000256" key="3">
    <source>
        <dbReference type="ARBA" id="ARBA00022777"/>
    </source>
</evidence>
<evidence type="ECO:0000256" key="1">
    <source>
        <dbReference type="ARBA" id="ARBA00006284"/>
    </source>
</evidence>
<dbReference type="InterPro" id="IPR018193">
    <property type="entry name" value="Glyc_kinase_flavodox-like_fold"/>
</dbReference>
<organism evidence="5 6">
    <name type="scientific">Leifsonia williamsii</name>
    <dbReference type="NCBI Taxonomy" id="3035919"/>
    <lineage>
        <taxon>Bacteria</taxon>
        <taxon>Bacillati</taxon>
        <taxon>Actinomycetota</taxon>
        <taxon>Actinomycetes</taxon>
        <taxon>Micrococcales</taxon>
        <taxon>Microbacteriaceae</taxon>
        <taxon>Leifsonia</taxon>
    </lineage>
</organism>
<dbReference type="EC" id="2.7.1.31" evidence="5"/>
<keyword evidence="6" id="KW-1185">Reference proteome</keyword>
<dbReference type="Pfam" id="PF02595">
    <property type="entry name" value="Gly_kinase"/>
    <property type="match status" value="1"/>
</dbReference>
<keyword evidence="2 4" id="KW-0808">Transferase</keyword>
<comment type="similarity">
    <text evidence="1 4">Belongs to the glycerate kinase type-1 family.</text>
</comment>
<evidence type="ECO:0000313" key="5">
    <source>
        <dbReference type="EMBL" id="MDN4613216.1"/>
    </source>
</evidence>
<dbReference type="InterPro" id="IPR036129">
    <property type="entry name" value="Glycerate_kinase_sf"/>
</dbReference>
<sequence>MDEDAADTDRHPLRVVIAPDSFKGTASATEVATALADGWRDARPADEAVLAPMADGGEGTLDAFLAAVPGASRRPVRVTGPAGAPVDAAWVLLPDGTAVVELAATSGLGLLARDGSERLLPLDAHTLGFGQAIGAALDAGAERLVLAIGGSSSTDGGTGALTALGARFLNAAGEPVPLGGRGLRDIAEVDLSGVRALPPGGATILSDVTSPLLGPLGAATVFGPQKGAGPAEIEKLEAGLAALLTVVGRPDSPGAGAAGGTGYGLLAWGAELASGASAVGSVIGLPALIADANVVITGEGRFDSQSAAGKVPTYVAELARAAGASPLLVAGSLAADPDGFAAAVALDRLAGGAAAAMAAPARWARAAAAALARAAR</sequence>